<dbReference type="Proteomes" id="UP000565078">
    <property type="component" value="Unassembled WGS sequence"/>
</dbReference>
<evidence type="ECO:0000313" key="7">
    <source>
        <dbReference type="Proteomes" id="UP000565078"/>
    </source>
</evidence>
<dbReference type="InterPro" id="IPR018269">
    <property type="entry name" value="Ribosomal_uS13_CS"/>
</dbReference>
<proteinExistence type="inferred from homology"/>
<comment type="subunit">
    <text evidence="4">Part of the 30S ribosomal subunit. Forms a loose heterodimer with protein S19. Forms two bridges to the 50S subunit in the 70S ribosome.</text>
</comment>
<feature type="region of interest" description="Disordered" evidence="5">
    <location>
        <begin position="1"/>
        <end position="23"/>
    </location>
</feature>
<keyword evidence="3 4" id="KW-0687">Ribonucleoprotein</keyword>
<gene>
    <name evidence="4" type="primary">rps13</name>
    <name evidence="6" type="ORF">HA254_06550</name>
</gene>
<protein>
    <recommendedName>
        <fullName evidence="4">Small ribosomal subunit protein uS13</fullName>
    </recommendedName>
</protein>
<dbReference type="PROSITE" id="PS50159">
    <property type="entry name" value="RIBOSOMAL_S13_2"/>
    <property type="match status" value="1"/>
</dbReference>
<evidence type="ECO:0000313" key="6">
    <source>
        <dbReference type="EMBL" id="HIH10295.1"/>
    </source>
</evidence>
<dbReference type="AlphaFoldDB" id="A0A7J4J1M0"/>
<evidence type="ECO:0000256" key="4">
    <source>
        <dbReference type="HAMAP-Rule" id="MF_01315"/>
    </source>
</evidence>
<evidence type="ECO:0000256" key="5">
    <source>
        <dbReference type="SAM" id="MobiDB-lite"/>
    </source>
</evidence>
<organism evidence="6 7">
    <name type="scientific">Candidatus Iainarchaeum sp</name>
    <dbReference type="NCBI Taxonomy" id="3101447"/>
    <lineage>
        <taxon>Archaea</taxon>
        <taxon>Candidatus Iainarchaeota</taxon>
        <taxon>Candidatus Iainarchaeia</taxon>
        <taxon>Candidatus Iainarchaeales</taxon>
        <taxon>Candidatus Iainarchaeaceae</taxon>
        <taxon>Candidatus Iainarchaeum</taxon>
    </lineage>
</organism>
<sequence>MADGKDRQQVHHGRPTAPAHKDEAPMEDLRLIVRITGIDLDGKKPISRSLTKIKGIGVRMAKNIAIAFEKATGIQSESLTGKLSEDDSRKLEEIVVSPAKFGVPAWSLNRRKDFYSGSDTHLVMSDLDLSIRSDILRMTEIKSYKGLRHAWGLPVRGQRTKSTHRGKGGIVGVIRKDAMKQGGPAGPGKAGAAPPAAAAPAKGVRKNDKK</sequence>
<dbReference type="GO" id="GO:0005829">
    <property type="term" value="C:cytosol"/>
    <property type="evidence" value="ECO:0007669"/>
    <property type="project" value="TreeGrafter"/>
</dbReference>
<dbReference type="EMBL" id="DUGC01000104">
    <property type="protein sequence ID" value="HIH10295.1"/>
    <property type="molecule type" value="Genomic_DNA"/>
</dbReference>
<accession>A0A7J4J1M0</accession>
<feature type="region of interest" description="Disordered" evidence="5">
    <location>
        <begin position="176"/>
        <end position="210"/>
    </location>
</feature>
<dbReference type="GO" id="GO:0003735">
    <property type="term" value="F:structural constituent of ribosome"/>
    <property type="evidence" value="ECO:0007669"/>
    <property type="project" value="InterPro"/>
</dbReference>
<dbReference type="Pfam" id="PF00416">
    <property type="entry name" value="Ribosomal_S13"/>
    <property type="match status" value="1"/>
</dbReference>
<feature type="compositionally biased region" description="Low complexity" evidence="5">
    <location>
        <begin position="190"/>
        <end position="202"/>
    </location>
</feature>
<keyword evidence="2 4" id="KW-0689">Ribosomal protein</keyword>
<dbReference type="GO" id="GO:0006412">
    <property type="term" value="P:translation"/>
    <property type="evidence" value="ECO:0007669"/>
    <property type="project" value="UniProtKB-UniRule"/>
</dbReference>
<dbReference type="GO" id="GO:0015935">
    <property type="term" value="C:small ribosomal subunit"/>
    <property type="evidence" value="ECO:0007669"/>
    <property type="project" value="TreeGrafter"/>
</dbReference>
<keyword evidence="4" id="KW-0694">RNA-binding</keyword>
<evidence type="ECO:0000256" key="3">
    <source>
        <dbReference type="ARBA" id="ARBA00023274"/>
    </source>
</evidence>
<dbReference type="InterPro" id="IPR027437">
    <property type="entry name" value="Rbsml_uS13_C"/>
</dbReference>
<dbReference type="Gene3D" id="1.10.8.50">
    <property type="match status" value="1"/>
</dbReference>
<comment type="function">
    <text evidence="4">Located at the top of the head of the 30S subunit, it contacts several helices of the 16S rRNA. In the 70S ribosome it contacts the 23S rRNA (bridge B1a) and protein L5 of the 50S subunit (bridge B1b), connecting the 2 subunits; these bridges are implicated in subunit movement.</text>
</comment>
<comment type="caution">
    <text evidence="6">The sequence shown here is derived from an EMBL/GenBank/DDBJ whole genome shotgun (WGS) entry which is preliminary data.</text>
</comment>
<dbReference type="HAMAP" id="MF_01315">
    <property type="entry name" value="Ribosomal_uS13"/>
    <property type="match status" value="1"/>
</dbReference>
<dbReference type="PROSITE" id="PS00646">
    <property type="entry name" value="RIBOSOMAL_S13_1"/>
    <property type="match status" value="1"/>
</dbReference>
<name>A0A7J4J1M0_9ARCH</name>
<dbReference type="PANTHER" id="PTHR10871:SF3">
    <property type="entry name" value="SMALL RIBOSOMAL SUBUNIT PROTEIN US13"/>
    <property type="match status" value="1"/>
</dbReference>
<dbReference type="SUPFAM" id="SSF46946">
    <property type="entry name" value="S13-like H2TH domain"/>
    <property type="match status" value="1"/>
</dbReference>
<dbReference type="NCBIfam" id="NF003140">
    <property type="entry name" value="PRK04053.1"/>
    <property type="match status" value="1"/>
</dbReference>
<evidence type="ECO:0000256" key="1">
    <source>
        <dbReference type="ARBA" id="ARBA00008080"/>
    </source>
</evidence>
<dbReference type="GO" id="GO:0019843">
    <property type="term" value="F:rRNA binding"/>
    <property type="evidence" value="ECO:0007669"/>
    <property type="project" value="UniProtKB-UniRule"/>
</dbReference>
<dbReference type="InterPro" id="IPR010979">
    <property type="entry name" value="Ribosomal_uS13-like_H2TH"/>
</dbReference>
<dbReference type="PANTHER" id="PTHR10871">
    <property type="entry name" value="30S RIBOSOMAL PROTEIN S13/40S RIBOSOMAL PROTEIN S18"/>
    <property type="match status" value="1"/>
</dbReference>
<reference evidence="7" key="1">
    <citation type="journal article" date="2020" name="bioRxiv">
        <title>A rank-normalized archaeal taxonomy based on genome phylogeny resolves widespread incomplete and uneven classifications.</title>
        <authorList>
            <person name="Rinke C."/>
            <person name="Chuvochina M."/>
            <person name="Mussig A.J."/>
            <person name="Chaumeil P.-A."/>
            <person name="Waite D.W."/>
            <person name="Whitman W.B."/>
            <person name="Parks D.H."/>
            <person name="Hugenholtz P."/>
        </authorList>
    </citation>
    <scope>NUCLEOTIDE SEQUENCE [LARGE SCALE GENOMIC DNA]</scope>
</reference>
<dbReference type="InterPro" id="IPR001892">
    <property type="entry name" value="Ribosomal_uS13"/>
</dbReference>
<comment type="similarity">
    <text evidence="1 4">Belongs to the universal ribosomal protein uS13 family.</text>
</comment>
<keyword evidence="4" id="KW-0699">rRNA-binding</keyword>
<evidence type="ECO:0000256" key="2">
    <source>
        <dbReference type="ARBA" id="ARBA00022980"/>
    </source>
</evidence>
<dbReference type="Gene3D" id="4.10.910.10">
    <property type="entry name" value="30s ribosomal protein s13, domain 2"/>
    <property type="match status" value="1"/>
</dbReference>